<gene>
    <name evidence="1" type="ORF">RDV51_05170</name>
</gene>
<proteinExistence type="predicted"/>
<dbReference type="RefSeq" id="WP_004693120.1">
    <property type="nucleotide sequence ID" value="NZ_CP133463.1"/>
</dbReference>
<evidence type="ECO:0000313" key="2">
    <source>
        <dbReference type="Proteomes" id="UP001228955"/>
    </source>
</evidence>
<dbReference type="Proteomes" id="UP001228955">
    <property type="component" value="Chromosome"/>
</dbReference>
<name>A0AB38YLP2_VEIPA</name>
<sequence length="197" mass="22845">MTPTDICNQALALINAGLLYSFEEETEQGRQCRMQYDPTRQLVLRQFEWNFARKNERLVLSAHKINGWNYVYAYPERCIRILGVIPQGDRFHAESQPEYNIFNIGNNKKCIVSDVPLAFIDYIYDVTDLDVWDSISLYMLQCKLASALAMPLTGDRGLFDQAYKLYQAAVQEAKGMNAKERKQDTVYISSYVKARDW</sequence>
<organism evidence="1 2">
    <name type="scientific">Veillonella parvula</name>
    <name type="common">Staphylococcus parvulus</name>
    <dbReference type="NCBI Taxonomy" id="29466"/>
    <lineage>
        <taxon>Bacteria</taxon>
        <taxon>Bacillati</taxon>
        <taxon>Bacillota</taxon>
        <taxon>Negativicutes</taxon>
        <taxon>Veillonellales</taxon>
        <taxon>Veillonellaceae</taxon>
        <taxon>Veillonella</taxon>
    </lineage>
</organism>
<dbReference type="AlphaFoldDB" id="A0AB38YLP2"/>
<dbReference type="EMBL" id="CP133463">
    <property type="protein sequence ID" value="WMS18837.1"/>
    <property type="molecule type" value="Genomic_DNA"/>
</dbReference>
<protein>
    <submittedName>
        <fullName evidence="1">Uncharacterized protein</fullName>
    </submittedName>
</protein>
<reference evidence="1" key="1">
    <citation type="submission" date="2023-08" db="EMBL/GenBank/DDBJ databases">
        <title>Veillonella_parvula_DSM 2007_complete_genome_hifiasm_Zymo_Research_D6332.</title>
        <authorList>
            <person name="Damerum A."/>
        </authorList>
    </citation>
    <scope>NUCLEOTIDE SEQUENCE</scope>
    <source>
        <strain evidence="1">DSM 2007</strain>
    </source>
</reference>
<evidence type="ECO:0000313" key="1">
    <source>
        <dbReference type="EMBL" id="WMS18837.1"/>
    </source>
</evidence>
<accession>A0AB38YLP2</accession>